<accession>A0A165C2V6</accession>
<dbReference type="EMBL" id="KV426373">
    <property type="protein sequence ID" value="KZV81713.1"/>
    <property type="molecule type" value="Genomic_DNA"/>
</dbReference>
<dbReference type="AlphaFoldDB" id="A0A165C2V6"/>
<proteinExistence type="predicted"/>
<reference evidence="1 2" key="1">
    <citation type="journal article" date="2016" name="Mol. Biol. Evol.">
        <title>Comparative Genomics of Early-Diverging Mushroom-Forming Fungi Provides Insights into the Origins of Lignocellulose Decay Capabilities.</title>
        <authorList>
            <person name="Nagy L.G."/>
            <person name="Riley R."/>
            <person name="Tritt A."/>
            <person name="Adam C."/>
            <person name="Daum C."/>
            <person name="Floudas D."/>
            <person name="Sun H."/>
            <person name="Yadav J.S."/>
            <person name="Pangilinan J."/>
            <person name="Larsson K.H."/>
            <person name="Matsuura K."/>
            <person name="Barry K."/>
            <person name="Labutti K."/>
            <person name="Kuo R."/>
            <person name="Ohm R.A."/>
            <person name="Bhattacharya S.S."/>
            <person name="Shirouzu T."/>
            <person name="Yoshinaga Y."/>
            <person name="Martin F.M."/>
            <person name="Grigoriev I.V."/>
            <person name="Hibbett D.S."/>
        </authorList>
    </citation>
    <scope>NUCLEOTIDE SEQUENCE [LARGE SCALE GENOMIC DNA]</scope>
    <source>
        <strain evidence="1 2">HHB12029</strain>
    </source>
</reference>
<protein>
    <submittedName>
        <fullName evidence="1">Uncharacterized protein</fullName>
    </submittedName>
</protein>
<feature type="non-terminal residue" evidence="1">
    <location>
        <position position="346"/>
    </location>
</feature>
<keyword evidence="2" id="KW-1185">Reference proteome</keyword>
<dbReference type="InParanoid" id="A0A165C2V6"/>
<sequence length="346" mass="39208">MQNNPHETLSARWDSSVHTDLHALRWIVPLRQSEIPPAAKSKLLAAYGSKTCAVTKEYMFIDWTHLSPHPHEVRTNMISYLQSLQLLPPQCGIYDPLIVLPLDLTRQILFNNLALTPFPTESTLLEYITMEEGWKVYRDGLYRSSGADVGRPPYRAAMGLTTFEIFFSPVVDSRMLTIDASAKNPTLFDTTKENLRLNLPLSVPAVIHTCLARMARLTPSPRTDRLVRWALYLSALWTCELGRQPQLARPPELAFSPPELFSTVVLRGVHAREPYWGPRERSDDDEYDEDLYDLFEDNDGEALFEAMDIYGNGKEAIKANIDVLIGTSPQTVLFTQLISPYMPLAV</sequence>
<gene>
    <name evidence="1" type="ORF">EXIGLDRAFT_730758</name>
</gene>
<evidence type="ECO:0000313" key="2">
    <source>
        <dbReference type="Proteomes" id="UP000077266"/>
    </source>
</evidence>
<organism evidence="1 2">
    <name type="scientific">Exidia glandulosa HHB12029</name>
    <dbReference type="NCBI Taxonomy" id="1314781"/>
    <lineage>
        <taxon>Eukaryota</taxon>
        <taxon>Fungi</taxon>
        <taxon>Dikarya</taxon>
        <taxon>Basidiomycota</taxon>
        <taxon>Agaricomycotina</taxon>
        <taxon>Agaricomycetes</taxon>
        <taxon>Auriculariales</taxon>
        <taxon>Exidiaceae</taxon>
        <taxon>Exidia</taxon>
    </lineage>
</organism>
<evidence type="ECO:0000313" key="1">
    <source>
        <dbReference type="EMBL" id="KZV81713.1"/>
    </source>
</evidence>
<name>A0A165C2V6_EXIGL</name>
<dbReference type="Proteomes" id="UP000077266">
    <property type="component" value="Unassembled WGS sequence"/>
</dbReference>